<keyword evidence="4" id="KW-1185">Reference proteome</keyword>
<dbReference type="Gene3D" id="3.80.10.10">
    <property type="entry name" value="Ribonuclease Inhibitor"/>
    <property type="match status" value="1"/>
</dbReference>
<evidence type="ECO:0000256" key="1">
    <source>
        <dbReference type="SAM" id="MobiDB-lite"/>
    </source>
</evidence>
<dbReference type="EMBL" id="JABRWO010000001">
    <property type="protein sequence ID" value="MBA2113264.1"/>
    <property type="molecule type" value="Genomic_DNA"/>
</dbReference>
<proteinExistence type="predicted"/>
<dbReference type="RefSeq" id="WP_207394756.1">
    <property type="nucleotide sequence ID" value="NZ_JABRWO010000001.1"/>
</dbReference>
<organism evidence="3 4">
    <name type="scientific">Bremerella alba</name>
    <dbReference type="NCBI Taxonomy" id="980252"/>
    <lineage>
        <taxon>Bacteria</taxon>
        <taxon>Pseudomonadati</taxon>
        <taxon>Planctomycetota</taxon>
        <taxon>Planctomycetia</taxon>
        <taxon>Pirellulales</taxon>
        <taxon>Pirellulaceae</taxon>
        <taxon>Bremerella</taxon>
    </lineage>
</organism>
<evidence type="ECO:0000313" key="3">
    <source>
        <dbReference type="EMBL" id="MBA2113264.1"/>
    </source>
</evidence>
<accession>A0A7V8V1R3</accession>
<evidence type="ECO:0000313" key="4">
    <source>
        <dbReference type="Proteomes" id="UP000551616"/>
    </source>
</evidence>
<dbReference type="InterPro" id="IPR032675">
    <property type="entry name" value="LRR_dom_sf"/>
</dbReference>
<gene>
    <name evidence="3" type="ORF">HOV93_04130</name>
</gene>
<protein>
    <recommendedName>
        <fullName evidence="5">Leucine Rich repeats (2 copies)</fullName>
    </recommendedName>
</protein>
<dbReference type="Proteomes" id="UP000551616">
    <property type="component" value="Unassembled WGS sequence"/>
</dbReference>
<keyword evidence="2" id="KW-1133">Transmembrane helix</keyword>
<evidence type="ECO:0008006" key="5">
    <source>
        <dbReference type="Google" id="ProtNLM"/>
    </source>
</evidence>
<keyword evidence="2" id="KW-0812">Transmembrane</keyword>
<feature type="transmembrane region" description="Helical" evidence="2">
    <location>
        <begin position="24"/>
        <end position="45"/>
    </location>
</feature>
<feature type="region of interest" description="Disordered" evidence="1">
    <location>
        <begin position="283"/>
        <end position="304"/>
    </location>
</feature>
<dbReference type="SUPFAM" id="SSF52047">
    <property type="entry name" value="RNI-like"/>
    <property type="match status" value="1"/>
</dbReference>
<dbReference type="AlphaFoldDB" id="A0A7V8V1R3"/>
<reference evidence="3 4" key="1">
    <citation type="submission" date="2020-05" db="EMBL/GenBank/DDBJ databases">
        <title>Bremerella alba sp. nov., a novel planctomycete isolated from the surface of the macroalga Fucus spiralis.</title>
        <authorList>
            <person name="Godinho O."/>
            <person name="Botelho R."/>
            <person name="Albuquerque L."/>
            <person name="Wiegand S."/>
            <person name="Da Costa M.S."/>
            <person name="Lobo-Da-Cunha A."/>
            <person name="Jogler C."/>
            <person name="Lage O.M."/>
        </authorList>
    </citation>
    <scope>NUCLEOTIDE SEQUENCE [LARGE SCALE GENOMIC DNA]</scope>
    <source>
        <strain evidence="3 4">FF15</strain>
    </source>
</reference>
<name>A0A7V8V1R3_9BACT</name>
<evidence type="ECO:0000256" key="2">
    <source>
        <dbReference type="SAM" id="Phobius"/>
    </source>
</evidence>
<comment type="caution">
    <text evidence="3">The sequence shown here is derived from an EMBL/GenBank/DDBJ whole genome shotgun (WGS) entry which is preliminary data.</text>
</comment>
<keyword evidence="2" id="KW-0472">Membrane</keyword>
<sequence>MSEPTATPRTPSCKRRSWPLRWSLRVMIAVITLICIAFAWLGHIWHLGQVHEEVGNAIEMTYAEEIRKFGFTGVTWRLSEQLKFSRGKGIGGPIGAVESQVKHAPQWMRVTGFDRFWQRIDSIYLHSRLPPENIEVVVTQVPRLDHLGLLHISGSRFPEAKLAAMVGSIRLDRLHATHASLGQGPMPWLRHTGLKELNLSHTQFSDAAVDDLPVSLQRLELEDTQLTDTGMAKLARLKNLKFLILRGMRAHDETFVELKAKLPGCIIDWDTFESEELKQQRRKLKRRERRLQYEREHGITSDQN</sequence>
<feature type="compositionally biased region" description="Basic and acidic residues" evidence="1">
    <location>
        <begin position="290"/>
        <end position="304"/>
    </location>
</feature>